<dbReference type="GO" id="GO:0016020">
    <property type="term" value="C:membrane"/>
    <property type="evidence" value="ECO:0007669"/>
    <property type="project" value="UniProtKB-SubCell"/>
</dbReference>
<protein>
    <submittedName>
        <fullName evidence="6">SNF3 protein</fullName>
    </submittedName>
</protein>
<dbReference type="InterPro" id="IPR005828">
    <property type="entry name" value="MFS_sugar_transport-like"/>
</dbReference>
<dbReference type="Proteomes" id="UP000604046">
    <property type="component" value="Unassembled WGS sequence"/>
</dbReference>
<dbReference type="OrthoDB" id="6612291at2759"/>
<keyword evidence="3 5" id="KW-1133">Transmembrane helix</keyword>
<dbReference type="EMBL" id="CAJNDS010000992">
    <property type="protein sequence ID" value="CAE7242956.1"/>
    <property type="molecule type" value="Genomic_DNA"/>
</dbReference>
<name>A0A812LL75_9DINO</name>
<dbReference type="AlphaFoldDB" id="A0A812LL75"/>
<evidence type="ECO:0000256" key="4">
    <source>
        <dbReference type="ARBA" id="ARBA00023136"/>
    </source>
</evidence>
<feature type="transmembrane region" description="Helical" evidence="5">
    <location>
        <begin position="179"/>
        <end position="199"/>
    </location>
</feature>
<feature type="transmembrane region" description="Helical" evidence="5">
    <location>
        <begin position="63"/>
        <end position="82"/>
    </location>
</feature>
<comment type="subcellular location">
    <subcellularLocation>
        <location evidence="1">Membrane</location>
        <topology evidence="1">Multi-pass membrane protein</topology>
    </subcellularLocation>
</comment>
<keyword evidence="4 5" id="KW-0472">Membrane</keyword>
<dbReference type="SUPFAM" id="SSF103473">
    <property type="entry name" value="MFS general substrate transporter"/>
    <property type="match status" value="1"/>
</dbReference>
<evidence type="ECO:0000313" key="6">
    <source>
        <dbReference type="EMBL" id="CAE7242956.1"/>
    </source>
</evidence>
<dbReference type="InterPro" id="IPR005829">
    <property type="entry name" value="Sugar_transporter_CS"/>
</dbReference>
<keyword evidence="2 5" id="KW-0812">Transmembrane</keyword>
<proteinExistence type="predicted"/>
<keyword evidence="7" id="KW-1185">Reference proteome</keyword>
<dbReference type="PANTHER" id="PTHR48022">
    <property type="entry name" value="PLASTIDIC GLUCOSE TRANSPORTER 4"/>
    <property type="match status" value="1"/>
</dbReference>
<sequence length="277" mass="29675">MPFEEVRALLTQMQVTDKELLDDGFVAGSGGWEISTAVCLFVALGGMLLGIEIQLDIEQGEIRFFALGGIVGPLLAVVSCLIDSLGRLGFLWLGGIGFCIGAAVQRFYPSQSVLPNGACISGAAAGLLCASIPIFQGEVSHPEHRGAMVTAYQLAIAFGILVTSSLEVWVHPSVSTSDVMVLVLAGLLTGGVYFLPNSYRWLVSRRRFKEALELARRTCGSSQDVRLEIAMCYKEFRRERKLGSRHATSNAAAESAPAACRSLSFVTWQGNGQAKLG</sequence>
<gene>
    <name evidence="6" type="primary">SNF3</name>
    <name evidence="6" type="ORF">SNAT2548_LOCUS11217</name>
</gene>
<feature type="transmembrane region" description="Helical" evidence="5">
    <location>
        <begin position="147"/>
        <end position="167"/>
    </location>
</feature>
<dbReference type="PROSITE" id="PS00217">
    <property type="entry name" value="SUGAR_TRANSPORT_2"/>
    <property type="match status" value="1"/>
</dbReference>
<dbReference type="InterPro" id="IPR050360">
    <property type="entry name" value="MFS_Sugar_Transporters"/>
</dbReference>
<dbReference type="InterPro" id="IPR036259">
    <property type="entry name" value="MFS_trans_sf"/>
</dbReference>
<dbReference type="Gene3D" id="1.20.1250.20">
    <property type="entry name" value="MFS general substrate transporter like domains"/>
    <property type="match status" value="1"/>
</dbReference>
<dbReference type="Pfam" id="PF00083">
    <property type="entry name" value="Sugar_tr"/>
    <property type="match status" value="1"/>
</dbReference>
<feature type="transmembrane region" description="Helical" evidence="5">
    <location>
        <begin position="34"/>
        <end position="51"/>
    </location>
</feature>
<dbReference type="GO" id="GO:0005351">
    <property type="term" value="F:carbohydrate:proton symporter activity"/>
    <property type="evidence" value="ECO:0007669"/>
    <property type="project" value="TreeGrafter"/>
</dbReference>
<comment type="caution">
    <text evidence="6">The sequence shown here is derived from an EMBL/GenBank/DDBJ whole genome shotgun (WGS) entry which is preliminary data.</text>
</comment>
<evidence type="ECO:0000256" key="2">
    <source>
        <dbReference type="ARBA" id="ARBA00022692"/>
    </source>
</evidence>
<evidence type="ECO:0000256" key="3">
    <source>
        <dbReference type="ARBA" id="ARBA00022989"/>
    </source>
</evidence>
<feature type="transmembrane region" description="Helical" evidence="5">
    <location>
        <begin position="114"/>
        <end position="135"/>
    </location>
</feature>
<dbReference type="PANTHER" id="PTHR48022:SF2">
    <property type="entry name" value="PLASTIDIC GLUCOSE TRANSPORTER 4"/>
    <property type="match status" value="1"/>
</dbReference>
<reference evidence="6" key="1">
    <citation type="submission" date="2021-02" db="EMBL/GenBank/DDBJ databases">
        <authorList>
            <person name="Dougan E. K."/>
            <person name="Rhodes N."/>
            <person name="Thang M."/>
            <person name="Chan C."/>
        </authorList>
    </citation>
    <scope>NUCLEOTIDE SEQUENCE</scope>
</reference>
<evidence type="ECO:0000256" key="1">
    <source>
        <dbReference type="ARBA" id="ARBA00004141"/>
    </source>
</evidence>
<evidence type="ECO:0000313" key="7">
    <source>
        <dbReference type="Proteomes" id="UP000604046"/>
    </source>
</evidence>
<accession>A0A812LL75</accession>
<evidence type="ECO:0000256" key="5">
    <source>
        <dbReference type="SAM" id="Phobius"/>
    </source>
</evidence>
<organism evidence="6 7">
    <name type="scientific">Symbiodinium natans</name>
    <dbReference type="NCBI Taxonomy" id="878477"/>
    <lineage>
        <taxon>Eukaryota</taxon>
        <taxon>Sar</taxon>
        <taxon>Alveolata</taxon>
        <taxon>Dinophyceae</taxon>
        <taxon>Suessiales</taxon>
        <taxon>Symbiodiniaceae</taxon>
        <taxon>Symbiodinium</taxon>
    </lineage>
</organism>